<protein>
    <recommendedName>
        <fullName evidence="3">thioredoxin-dependent peroxiredoxin</fullName>
        <ecNumber evidence="3">1.11.1.24</ecNumber>
    </recommendedName>
    <alternativeName>
        <fullName evidence="9">Thioredoxin peroxidase</fullName>
    </alternativeName>
    <alternativeName>
        <fullName evidence="11">Thioredoxin-dependent peroxiredoxin Bcp</fullName>
    </alternativeName>
</protein>
<dbReference type="InterPro" id="IPR024706">
    <property type="entry name" value="Peroxiredoxin_AhpC-typ"/>
</dbReference>
<keyword evidence="7" id="KW-1015">Disulfide bond</keyword>
<dbReference type="InterPro" id="IPR000866">
    <property type="entry name" value="AhpC/TSA"/>
</dbReference>
<dbReference type="AlphaFoldDB" id="A0A9Q3XE03"/>
<dbReference type="GO" id="GO:0008379">
    <property type="term" value="F:thioredoxin peroxidase activity"/>
    <property type="evidence" value="ECO:0007669"/>
    <property type="project" value="TreeGrafter"/>
</dbReference>
<feature type="active site" description="Cysteine sulfenic acid (-SOH) intermediate; for peroxidase activity" evidence="13">
    <location>
        <position position="46"/>
    </location>
</feature>
<evidence type="ECO:0000256" key="11">
    <source>
        <dbReference type="ARBA" id="ARBA00042639"/>
    </source>
</evidence>
<dbReference type="FunFam" id="3.40.30.10:FF:000007">
    <property type="entry name" value="Thioredoxin-dependent thiol peroxidase"/>
    <property type="match status" value="1"/>
</dbReference>
<dbReference type="GO" id="GO:0005737">
    <property type="term" value="C:cytoplasm"/>
    <property type="evidence" value="ECO:0007669"/>
    <property type="project" value="TreeGrafter"/>
</dbReference>
<evidence type="ECO:0000256" key="5">
    <source>
        <dbReference type="ARBA" id="ARBA00022862"/>
    </source>
</evidence>
<dbReference type="Gene3D" id="3.40.30.10">
    <property type="entry name" value="Glutaredoxin"/>
    <property type="match status" value="1"/>
</dbReference>
<evidence type="ECO:0000259" key="14">
    <source>
        <dbReference type="PROSITE" id="PS51352"/>
    </source>
</evidence>
<dbReference type="EMBL" id="JAHVKP010000001">
    <property type="protein sequence ID" value="MBY6218979.1"/>
    <property type="molecule type" value="Genomic_DNA"/>
</dbReference>
<keyword evidence="6" id="KW-0560">Oxidoreductase</keyword>
<feature type="domain" description="Thioredoxin" evidence="14">
    <location>
        <begin position="4"/>
        <end position="156"/>
    </location>
</feature>
<organism evidence="15 16">
    <name type="scientific">Qipengyuania aquimaris</name>
    <dbReference type="NCBI Taxonomy" id="255984"/>
    <lineage>
        <taxon>Bacteria</taxon>
        <taxon>Pseudomonadati</taxon>
        <taxon>Pseudomonadota</taxon>
        <taxon>Alphaproteobacteria</taxon>
        <taxon>Sphingomonadales</taxon>
        <taxon>Erythrobacteraceae</taxon>
        <taxon>Qipengyuania</taxon>
    </lineage>
</organism>
<keyword evidence="5" id="KW-0049">Antioxidant</keyword>
<dbReference type="PROSITE" id="PS51352">
    <property type="entry name" value="THIOREDOXIN_2"/>
    <property type="match status" value="1"/>
</dbReference>
<dbReference type="PIRSF" id="PIRSF000239">
    <property type="entry name" value="AHPC"/>
    <property type="match status" value="1"/>
</dbReference>
<comment type="similarity">
    <text evidence="10">Belongs to the peroxiredoxin family. BCP/PrxQ subfamily.</text>
</comment>
<evidence type="ECO:0000256" key="6">
    <source>
        <dbReference type="ARBA" id="ARBA00023002"/>
    </source>
</evidence>
<accession>A0A9Q3XE03</accession>
<dbReference type="GO" id="GO:0045454">
    <property type="term" value="P:cell redox homeostasis"/>
    <property type="evidence" value="ECO:0007669"/>
    <property type="project" value="TreeGrafter"/>
</dbReference>
<comment type="function">
    <text evidence="1">Thiol-specific peroxidase that catalyzes the reduction of hydrogen peroxide and organic hydroperoxides to water and alcohols, respectively. Plays a role in cell protection against oxidative stress by detoxifying peroxides and as sensor of hydrogen peroxide-mediated signaling events.</text>
</comment>
<reference evidence="15" key="1">
    <citation type="submission" date="2021-06" db="EMBL/GenBank/DDBJ databases">
        <title>50 bacteria genomes isolated from Dapeng, Shenzhen, China.</title>
        <authorList>
            <person name="Zheng W."/>
            <person name="Yu S."/>
            <person name="Huang Y."/>
        </authorList>
    </citation>
    <scope>NUCLEOTIDE SEQUENCE</scope>
    <source>
        <strain evidence="15">DP4N28-2</strain>
    </source>
</reference>
<evidence type="ECO:0000313" key="16">
    <source>
        <dbReference type="Proteomes" id="UP000824927"/>
    </source>
</evidence>
<dbReference type="GO" id="GO:0034599">
    <property type="term" value="P:cellular response to oxidative stress"/>
    <property type="evidence" value="ECO:0007669"/>
    <property type="project" value="TreeGrafter"/>
</dbReference>
<dbReference type="RefSeq" id="WP_222405633.1">
    <property type="nucleotide sequence ID" value="NZ_JAHVKP010000001.1"/>
</dbReference>
<keyword evidence="8" id="KW-0676">Redox-active center</keyword>
<dbReference type="InterPro" id="IPR050924">
    <property type="entry name" value="Peroxiredoxin_BCP/PrxQ"/>
</dbReference>
<dbReference type="PANTHER" id="PTHR42801:SF4">
    <property type="entry name" value="AHPC_TSA FAMILY PROTEIN"/>
    <property type="match status" value="1"/>
</dbReference>
<dbReference type="InterPro" id="IPR013766">
    <property type="entry name" value="Thioredoxin_domain"/>
</dbReference>
<comment type="catalytic activity">
    <reaction evidence="12">
        <text>a hydroperoxide + [thioredoxin]-dithiol = an alcohol + [thioredoxin]-disulfide + H2O</text>
        <dbReference type="Rhea" id="RHEA:62620"/>
        <dbReference type="Rhea" id="RHEA-COMP:10698"/>
        <dbReference type="Rhea" id="RHEA-COMP:10700"/>
        <dbReference type="ChEBI" id="CHEBI:15377"/>
        <dbReference type="ChEBI" id="CHEBI:29950"/>
        <dbReference type="ChEBI" id="CHEBI:30879"/>
        <dbReference type="ChEBI" id="CHEBI:35924"/>
        <dbReference type="ChEBI" id="CHEBI:50058"/>
        <dbReference type="EC" id="1.11.1.24"/>
    </reaction>
</comment>
<evidence type="ECO:0000256" key="7">
    <source>
        <dbReference type="ARBA" id="ARBA00023157"/>
    </source>
</evidence>
<dbReference type="PANTHER" id="PTHR42801">
    <property type="entry name" value="THIOREDOXIN-DEPENDENT PEROXIDE REDUCTASE"/>
    <property type="match status" value="1"/>
</dbReference>
<dbReference type="Pfam" id="PF00578">
    <property type="entry name" value="AhpC-TSA"/>
    <property type="match status" value="1"/>
</dbReference>
<evidence type="ECO:0000256" key="4">
    <source>
        <dbReference type="ARBA" id="ARBA00022559"/>
    </source>
</evidence>
<proteinExistence type="inferred from homology"/>
<keyword evidence="4" id="KW-0575">Peroxidase</keyword>
<evidence type="ECO:0000256" key="3">
    <source>
        <dbReference type="ARBA" id="ARBA00013017"/>
    </source>
</evidence>
<dbReference type="Proteomes" id="UP000824927">
    <property type="component" value="Unassembled WGS sequence"/>
</dbReference>
<evidence type="ECO:0000256" key="8">
    <source>
        <dbReference type="ARBA" id="ARBA00023284"/>
    </source>
</evidence>
<dbReference type="SUPFAM" id="SSF52833">
    <property type="entry name" value="Thioredoxin-like"/>
    <property type="match status" value="1"/>
</dbReference>
<dbReference type="EC" id="1.11.1.24" evidence="3"/>
<evidence type="ECO:0000256" key="2">
    <source>
        <dbReference type="ARBA" id="ARBA00011245"/>
    </source>
</evidence>
<evidence type="ECO:0000256" key="10">
    <source>
        <dbReference type="ARBA" id="ARBA00038489"/>
    </source>
</evidence>
<evidence type="ECO:0000256" key="1">
    <source>
        <dbReference type="ARBA" id="ARBA00003330"/>
    </source>
</evidence>
<gene>
    <name evidence="15" type="ORF">KUV31_11575</name>
</gene>
<evidence type="ECO:0000256" key="12">
    <source>
        <dbReference type="ARBA" id="ARBA00049091"/>
    </source>
</evidence>
<name>A0A9Q3XE03_9SPHN</name>
<comment type="subunit">
    <text evidence="2">Monomer.</text>
</comment>
<dbReference type="InterPro" id="IPR036249">
    <property type="entry name" value="Thioredoxin-like_sf"/>
</dbReference>
<evidence type="ECO:0000256" key="13">
    <source>
        <dbReference type="PIRSR" id="PIRSR000239-1"/>
    </source>
</evidence>
<evidence type="ECO:0000256" key="9">
    <source>
        <dbReference type="ARBA" id="ARBA00032824"/>
    </source>
</evidence>
<comment type="caution">
    <text evidence="15">The sequence shown here is derived from an EMBL/GenBank/DDBJ whole genome shotgun (WGS) entry which is preliminary data.</text>
</comment>
<evidence type="ECO:0000313" key="15">
    <source>
        <dbReference type="EMBL" id="MBY6218979.1"/>
    </source>
</evidence>
<dbReference type="CDD" id="cd03017">
    <property type="entry name" value="PRX_BCP"/>
    <property type="match status" value="1"/>
</dbReference>
<sequence>MSTYNEGDAFPDFSMETPDCGTVTRADLAGKKAVIFFYPKDNTPGCTTEAKDFTALKSEFDKAGTYLLGVSKDSAKKHQNFIAKHGLTVDLATDAEENGLSDKLGAWGEKKNYGRTYMGMIRSTYLLDEDGKILRIWPKVRVKGHAEEVLEAARTA</sequence>